<keyword evidence="11" id="KW-1185">Reference proteome</keyword>
<feature type="transmembrane region" description="Helical" evidence="7">
    <location>
        <begin position="118"/>
        <end position="141"/>
    </location>
</feature>
<sequence>MSILRRMVSFLLTFAAANAMAISLQYVTLKPYQDSLKDWMGTHLTLYLLSTFILYLLIVGLGALVNNVYFAIGLTAALIGSVSFSQYHKLKLLGEPLYPWDLKQLVNLSEMLKIARGIASPVVLMAAAGGVVLALAATFALPRVKRKLPSRMAWVAAGLLTVFFCFHIQHSVFAKPLAKMGMVNYNWNQRENYLMNGFMLAFLQNINSKIQSQPPDYNEAAVSQVAGKYASLAANTSGVNGEKPNIVVVMDESLFDPTRLSGVTFSEDPMANIHRLQAVYPSGTTLSPMYGGGTSNVEFEALTGLSMSFLNQGTVPYQQLLVNKTSFPSMVSLLKAQGYSATAVHPFDGTFYNRNRVYPVLGFDRFITQDDIAYKDKLSPNAFISDRAAAQQVVDVLKEGDQPHFVHLVTMQNHLPIMEGLNGPNTVTVTGLEGSGKTELESYSQSVKETDKAIGYLVEAVQAIKRPTLVLVFGDHLPALEDSTLFPTTGNMSGAEQQQFIHETPLLIAANYPLEQKPLGALSPSFFGPVLFQLAGLPEPPFYQMLNTVRQQLPGVSRNVYVNQEGQPLLELTQDQTNLLHEYELVQYDILYGKGYAASMLP</sequence>
<feature type="domain" description="Sulfatase N-terminal" evidence="9">
    <location>
        <begin position="244"/>
        <end position="536"/>
    </location>
</feature>
<dbReference type="AlphaFoldDB" id="A0AA96L9B2"/>
<keyword evidence="5 7" id="KW-1133">Transmembrane helix</keyword>
<dbReference type="RefSeq" id="WP_315602685.1">
    <property type="nucleotide sequence ID" value="NZ_CP130318.1"/>
</dbReference>
<proteinExistence type="predicted"/>
<dbReference type="EMBL" id="CP130318">
    <property type="protein sequence ID" value="WNQ08918.1"/>
    <property type="molecule type" value="Genomic_DNA"/>
</dbReference>
<evidence type="ECO:0000256" key="5">
    <source>
        <dbReference type="ARBA" id="ARBA00022989"/>
    </source>
</evidence>
<dbReference type="Gene3D" id="3.40.720.10">
    <property type="entry name" value="Alkaline Phosphatase, subunit A"/>
    <property type="match status" value="1"/>
</dbReference>
<dbReference type="InterPro" id="IPR050448">
    <property type="entry name" value="OpgB/LTA_synthase_biosynth"/>
</dbReference>
<gene>
    <name evidence="10" type="ORF">MJA45_14800</name>
</gene>
<evidence type="ECO:0000256" key="6">
    <source>
        <dbReference type="ARBA" id="ARBA00023136"/>
    </source>
</evidence>
<comment type="pathway">
    <text evidence="2">Cell wall biogenesis; lipoteichoic acid biosynthesis.</text>
</comment>
<keyword evidence="6 7" id="KW-0472">Membrane</keyword>
<evidence type="ECO:0000256" key="1">
    <source>
        <dbReference type="ARBA" id="ARBA00004651"/>
    </source>
</evidence>
<evidence type="ECO:0000256" key="4">
    <source>
        <dbReference type="ARBA" id="ARBA00022692"/>
    </source>
</evidence>
<evidence type="ECO:0000313" key="11">
    <source>
        <dbReference type="Proteomes" id="UP001305702"/>
    </source>
</evidence>
<dbReference type="PANTHER" id="PTHR47371:SF3">
    <property type="entry name" value="PHOSPHOGLYCEROL TRANSFERASE I"/>
    <property type="match status" value="1"/>
</dbReference>
<dbReference type="GO" id="GO:0005886">
    <property type="term" value="C:plasma membrane"/>
    <property type="evidence" value="ECO:0007669"/>
    <property type="project" value="UniProtKB-SubCell"/>
</dbReference>
<feature type="transmembrane region" description="Helical" evidence="7">
    <location>
        <begin position="69"/>
        <end position="87"/>
    </location>
</feature>
<dbReference type="CDD" id="cd16015">
    <property type="entry name" value="LTA_synthase"/>
    <property type="match status" value="1"/>
</dbReference>
<organism evidence="10 11">
    <name type="scientific">Paenibacillus aurantius</name>
    <dbReference type="NCBI Taxonomy" id="2918900"/>
    <lineage>
        <taxon>Bacteria</taxon>
        <taxon>Bacillati</taxon>
        <taxon>Bacillota</taxon>
        <taxon>Bacilli</taxon>
        <taxon>Bacillales</taxon>
        <taxon>Paenibacillaceae</taxon>
        <taxon>Paenibacillus</taxon>
    </lineage>
</organism>
<evidence type="ECO:0000256" key="8">
    <source>
        <dbReference type="SAM" id="SignalP"/>
    </source>
</evidence>
<keyword evidence="3" id="KW-1003">Cell membrane</keyword>
<reference evidence="10 11" key="1">
    <citation type="submission" date="2022-02" db="EMBL/GenBank/DDBJ databases">
        <title>Paenibacillus sp. MBLB1776 Whole Genome Shotgun Sequencing.</title>
        <authorList>
            <person name="Hwang C.Y."/>
            <person name="Cho E.-S."/>
            <person name="Seo M.-J."/>
        </authorList>
    </citation>
    <scope>NUCLEOTIDE SEQUENCE [LARGE SCALE GENOMIC DNA]</scope>
    <source>
        <strain evidence="10 11">MBLB1776</strain>
    </source>
</reference>
<keyword evidence="8" id="KW-0732">Signal</keyword>
<dbReference type="Pfam" id="PF00884">
    <property type="entry name" value="Sulfatase"/>
    <property type="match status" value="1"/>
</dbReference>
<dbReference type="InterPro" id="IPR000917">
    <property type="entry name" value="Sulfatase_N"/>
</dbReference>
<keyword evidence="4 7" id="KW-0812">Transmembrane</keyword>
<evidence type="ECO:0000256" key="3">
    <source>
        <dbReference type="ARBA" id="ARBA00022475"/>
    </source>
</evidence>
<evidence type="ECO:0000259" key="9">
    <source>
        <dbReference type="Pfam" id="PF00884"/>
    </source>
</evidence>
<dbReference type="InterPro" id="IPR017850">
    <property type="entry name" value="Alkaline_phosphatase_core_sf"/>
</dbReference>
<evidence type="ECO:0000313" key="10">
    <source>
        <dbReference type="EMBL" id="WNQ08918.1"/>
    </source>
</evidence>
<comment type="subcellular location">
    <subcellularLocation>
        <location evidence="1">Cell membrane</location>
        <topology evidence="1">Multi-pass membrane protein</topology>
    </subcellularLocation>
</comment>
<evidence type="ECO:0000256" key="7">
    <source>
        <dbReference type="SAM" id="Phobius"/>
    </source>
</evidence>
<protein>
    <submittedName>
        <fullName evidence="10">LTA synthase family protein</fullName>
    </submittedName>
</protein>
<dbReference type="Proteomes" id="UP001305702">
    <property type="component" value="Chromosome"/>
</dbReference>
<dbReference type="KEGG" id="paun:MJA45_14800"/>
<feature type="transmembrane region" description="Helical" evidence="7">
    <location>
        <begin position="153"/>
        <end position="173"/>
    </location>
</feature>
<dbReference type="SUPFAM" id="SSF53649">
    <property type="entry name" value="Alkaline phosphatase-like"/>
    <property type="match status" value="1"/>
</dbReference>
<name>A0AA96L9B2_9BACL</name>
<feature type="chain" id="PRO_5041735343" evidence="8">
    <location>
        <begin position="22"/>
        <end position="602"/>
    </location>
</feature>
<feature type="signal peptide" evidence="8">
    <location>
        <begin position="1"/>
        <end position="21"/>
    </location>
</feature>
<evidence type="ECO:0000256" key="2">
    <source>
        <dbReference type="ARBA" id="ARBA00004936"/>
    </source>
</evidence>
<accession>A0AA96L9B2</accession>
<dbReference type="PANTHER" id="PTHR47371">
    <property type="entry name" value="LIPOTEICHOIC ACID SYNTHASE"/>
    <property type="match status" value="1"/>
</dbReference>
<feature type="transmembrane region" description="Helical" evidence="7">
    <location>
        <begin position="45"/>
        <end position="64"/>
    </location>
</feature>